<dbReference type="AlphaFoldDB" id="A0A1V3IQY7"/>
<organism evidence="2 3">
    <name type="scientific">Rodentibacter rarus</name>
    <dbReference type="NCBI Taxonomy" id="1908260"/>
    <lineage>
        <taxon>Bacteria</taxon>
        <taxon>Pseudomonadati</taxon>
        <taxon>Pseudomonadota</taxon>
        <taxon>Gammaproteobacteria</taxon>
        <taxon>Pasteurellales</taxon>
        <taxon>Pasteurellaceae</taxon>
        <taxon>Rodentibacter</taxon>
    </lineage>
</organism>
<dbReference type="STRING" id="1908260.BKK50_01950"/>
<evidence type="ECO:0000313" key="3">
    <source>
        <dbReference type="Proteomes" id="UP000189433"/>
    </source>
</evidence>
<keyword evidence="3" id="KW-1185">Reference proteome</keyword>
<dbReference type="Pfam" id="PF26367">
    <property type="entry name" value="DUF8095"/>
    <property type="match status" value="1"/>
</dbReference>
<dbReference type="Proteomes" id="UP000189433">
    <property type="component" value="Unassembled WGS sequence"/>
</dbReference>
<name>A0A1V3IQY7_9PAST</name>
<reference evidence="2 3" key="1">
    <citation type="submission" date="2016-10" db="EMBL/GenBank/DDBJ databases">
        <title>Rodentibacter gen. nov. and new species.</title>
        <authorList>
            <person name="Christensen H."/>
        </authorList>
    </citation>
    <scope>NUCLEOTIDE SEQUENCE [LARGE SCALE GENOMIC DNA]</scope>
    <source>
        <strain evidence="2 3">CCUG17206</strain>
    </source>
</reference>
<dbReference type="EMBL" id="MLHJ01000013">
    <property type="protein sequence ID" value="OOF44647.1"/>
    <property type="molecule type" value="Genomic_DNA"/>
</dbReference>
<comment type="caution">
    <text evidence="2">The sequence shown here is derived from an EMBL/GenBank/DDBJ whole genome shotgun (WGS) entry which is preliminary data.</text>
</comment>
<dbReference type="InterPro" id="IPR058408">
    <property type="entry name" value="DUF8095"/>
</dbReference>
<gene>
    <name evidence="2" type="ORF">BKK50_01950</name>
</gene>
<accession>A0A1V3IQY7</accession>
<feature type="domain" description="DUF8095" evidence="1">
    <location>
        <begin position="8"/>
        <end position="145"/>
    </location>
</feature>
<proteinExistence type="predicted"/>
<evidence type="ECO:0000313" key="2">
    <source>
        <dbReference type="EMBL" id="OOF44647.1"/>
    </source>
</evidence>
<sequence>MRTSLVRYVGTKEQHILTTDIATQDAKDLGNSIEFEVYKVDEKFASRSVFLSPAGICKGFNGSHGVEFTNFTNHYINNGDDSQYYGGITGASLYRERDPSNMQYVPIYVIKNPHLEKEIREREMKKTKDIARDKIFSSEQLLDKIICKSVKK</sequence>
<evidence type="ECO:0000259" key="1">
    <source>
        <dbReference type="Pfam" id="PF26367"/>
    </source>
</evidence>
<protein>
    <recommendedName>
        <fullName evidence="1">DUF8095 domain-containing protein</fullName>
    </recommendedName>
</protein>